<dbReference type="AlphaFoldDB" id="A0A0L6JTJ4"/>
<evidence type="ECO:0000313" key="1">
    <source>
        <dbReference type="EMBL" id="KNY29171.1"/>
    </source>
</evidence>
<accession>A0A0L6JTJ4</accession>
<reference evidence="2" key="1">
    <citation type="submission" date="2015-07" db="EMBL/GenBank/DDBJ databases">
        <title>Near-Complete Genome Sequence of the Cellulolytic Bacterium Bacteroides (Pseudobacteroides) cellulosolvens ATCC 35603.</title>
        <authorList>
            <person name="Dassa B."/>
            <person name="Utturkar S.M."/>
            <person name="Klingeman D.M."/>
            <person name="Hurt R.A."/>
            <person name="Keller M."/>
            <person name="Xu J."/>
            <person name="Reddy Y.H.K."/>
            <person name="Borovok I."/>
            <person name="Grinberg I.R."/>
            <person name="Lamed R."/>
            <person name="Zhivin O."/>
            <person name="Bayer E.A."/>
            <person name="Brown S.D."/>
        </authorList>
    </citation>
    <scope>NUCLEOTIDE SEQUENCE [LARGE SCALE GENOMIC DNA]</scope>
    <source>
        <strain evidence="2">DSM 2933</strain>
    </source>
</reference>
<proteinExistence type="predicted"/>
<name>A0A0L6JTJ4_9FIRM</name>
<sequence length="96" mass="11046">MKKWALDNQDFPNNLDIIAEGAPSDSKVVGTNLFKFYQPFVKDINGEVLTQYDDIIERTFDDVMTSYLAGKYKTKDDMLKAFKDKVKSNLKDIQVD</sequence>
<comment type="caution">
    <text evidence="1">The sequence shown here is derived from an EMBL/GenBank/DDBJ whole genome shotgun (WGS) entry which is preliminary data.</text>
</comment>
<keyword evidence="2" id="KW-1185">Reference proteome</keyword>
<evidence type="ECO:0000313" key="2">
    <source>
        <dbReference type="Proteomes" id="UP000036923"/>
    </source>
</evidence>
<dbReference type="Proteomes" id="UP000036923">
    <property type="component" value="Unassembled WGS sequence"/>
</dbReference>
<evidence type="ECO:0008006" key="3">
    <source>
        <dbReference type="Google" id="ProtNLM"/>
    </source>
</evidence>
<organism evidence="1 2">
    <name type="scientific">Pseudobacteroides cellulosolvens ATCC 35603 = DSM 2933</name>
    <dbReference type="NCBI Taxonomy" id="398512"/>
    <lineage>
        <taxon>Bacteria</taxon>
        <taxon>Bacillati</taxon>
        <taxon>Bacillota</taxon>
        <taxon>Clostridia</taxon>
        <taxon>Eubacteriales</taxon>
        <taxon>Oscillospiraceae</taxon>
        <taxon>Pseudobacteroides</taxon>
    </lineage>
</organism>
<gene>
    <name evidence="1" type="ORF">Bccel_4445</name>
</gene>
<protein>
    <recommendedName>
        <fullName evidence="3">Extracellular solute-binding protein family 1</fullName>
    </recommendedName>
</protein>
<dbReference type="STRING" id="398512.Bccel_4445"/>
<dbReference type="EMBL" id="LGTC01000001">
    <property type="protein sequence ID" value="KNY29171.1"/>
    <property type="molecule type" value="Genomic_DNA"/>
</dbReference>